<evidence type="ECO:0000256" key="4">
    <source>
        <dbReference type="RuleBase" id="RU361180"/>
    </source>
</evidence>
<dbReference type="PANTHER" id="PTHR23403">
    <property type="entry name" value="TREHALASE"/>
    <property type="match status" value="1"/>
</dbReference>
<dbReference type="InterPro" id="IPR012341">
    <property type="entry name" value="6hp_glycosidase-like_sf"/>
</dbReference>
<reference evidence="5" key="1">
    <citation type="submission" date="2020-11" db="EMBL/GenBank/DDBJ databases">
        <title>Chlorella ohadii genome sequencing and assembly.</title>
        <authorList>
            <person name="Murik O."/>
            <person name="Treves H."/>
            <person name="Kedem I."/>
            <person name="Shotland Y."/>
            <person name="Kaplan A."/>
        </authorList>
    </citation>
    <scope>NUCLEOTIDE SEQUENCE</scope>
    <source>
        <strain evidence="5">1</strain>
    </source>
</reference>
<dbReference type="EMBL" id="JADXDR010000132">
    <property type="protein sequence ID" value="KAI7838236.1"/>
    <property type="molecule type" value="Genomic_DNA"/>
</dbReference>
<dbReference type="InterPro" id="IPR008928">
    <property type="entry name" value="6-hairpin_glycosidase_sf"/>
</dbReference>
<gene>
    <name evidence="5" type="ORF">COHA_007983</name>
</gene>
<dbReference type="Pfam" id="PF01204">
    <property type="entry name" value="Trehalase"/>
    <property type="match status" value="1"/>
</dbReference>
<keyword evidence="2 4" id="KW-0378">Hydrolase</keyword>
<dbReference type="PANTHER" id="PTHR23403:SF1">
    <property type="entry name" value="TREHALASE"/>
    <property type="match status" value="1"/>
</dbReference>
<dbReference type="InterPro" id="IPR018232">
    <property type="entry name" value="Glyco_hydro_37_CS"/>
</dbReference>
<dbReference type="PRINTS" id="PR00744">
    <property type="entry name" value="GLHYDRLASE37"/>
</dbReference>
<dbReference type="InterPro" id="IPR001661">
    <property type="entry name" value="Glyco_hydro_37"/>
</dbReference>
<accession>A0AAD5GZB2</accession>
<dbReference type="EC" id="3.2.1.28" evidence="4"/>
<name>A0AAD5GZB2_9CHLO</name>
<dbReference type="Proteomes" id="UP001205105">
    <property type="component" value="Unassembled WGS sequence"/>
</dbReference>
<sequence length="408" mass="45080">MIKGLLSSGLITLSENIIDNFRHLVQTYGFIPNGIRTYYLNRSQPPLYSEMVSFVWEATQDVSILSKHLPAILLEHAYWTSPPKQVVAVGPGVQRFNVSRYYARWQQPRPESYIEDVETAQKAGLPTDPPDADTQQLYRDLASGAESGWDYSTRWFANNMNLTTIRTTKVLPADLNGFLLQMEQNIADFAGTLGCTALQQQYQQLADNRRDALNTLFWSNEDSQWHDLICTPAGVDGNLGGLPEEQAVSDGIVTRVCNVQRNTGAFASNWVPLWAGAVPAGSPQALAAVQALNDSGLLGVGGVAMSLTETGQQWDWPNVWPPNDWIIIDAFKRFGGAAGDALAREIAQRFLSTVYATYLETGRMYEKFNVEQIGIPGGGGEYEVVDGFGWTNGASLDLMQRFGFSPTY</sequence>
<proteinExistence type="inferred from homology"/>
<evidence type="ECO:0000256" key="3">
    <source>
        <dbReference type="ARBA" id="ARBA00023295"/>
    </source>
</evidence>
<dbReference type="GO" id="GO:0004555">
    <property type="term" value="F:alpha,alpha-trehalase activity"/>
    <property type="evidence" value="ECO:0007669"/>
    <property type="project" value="UniProtKB-EC"/>
</dbReference>
<keyword evidence="6" id="KW-1185">Reference proteome</keyword>
<organism evidence="5 6">
    <name type="scientific">Chlorella ohadii</name>
    <dbReference type="NCBI Taxonomy" id="2649997"/>
    <lineage>
        <taxon>Eukaryota</taxon>
        <taxon>Viridiplantae</taxon>
        <taxon>Chlorophyta</taxon>
        <taxon>core chlorophytes</taxon>
        <taxon>Trebouxiophyceae</taxon>
        <taxon>Chlorellales</taxon>
        <taxon>Chlorellaceae</taxon>
        <taxon>Chlorella clade</taxon>
        <taxon>Chlorella</taxon>
    </lineage>
</organism>
<dbReference type="Gene3D" id="1.50.10.10">
    <property type="match status" value="1"/>
</dbReference>
<keyword evidence="3 4" id="KW-0326">Glycosidase</keyword>
<comment type="catalytic activity">
    <reaction evidence="4">
        <text>alpha,alpha-trehalose + H2O = alpha-D-glucose + beta-D-glucose</text>
        <dbReference type="Rhea" id="RHEA:32675"/>
        <dbReference type="ChEBI" id="CHEBI:15377"/>
        <dbReference type="ChEBI" id="CHEBI:15903"/>
        <dbReference type="ChEBI" id="CHEBI:16551"/>
        <dbReference type="ChEBI" id="CHEBI:17925"/>
        <dbReference type="EC" id="3.2.1.28"/>
    </reaction>
</comment>
<dbReference type="AlphaFoldDB" id="A0AAD5GZB2"/>
<evidence type="ECO:0000313" key="5">
    <source>
        <dbReference type="EMBL" id="KAI7838236.1"/>
    </source>
</evidence>
<dbReference type="GO" id="GO:0005993">
    <property type="term" value="P:trehalose catabolic process"/>
    <property type="evidence" value="ECO:0007669"/>
    <property type="project" value="TreeGrafter"/>
</dbReference>
<protein>
    <recommendedName>
        <fullName evidence="4">Trehalase</fullName>
        <ecNumber evidence="4">3.2.1.28</ecNumber>
    </recommendedName>
    <alternativeName>
        <fullName evidence="4">Alpha-trehalose glucohydrolase</fullName>
    </alternativeName>
</protein>
<evidence type="ECO:0000313" key="6">
    <source>
        <dbReference type="Proteomes" id="UP001205105"/>
    </source>
</evidence>
<evidence type="ECO:0000256" key="2">
    <source>
        <dbReference type="ARBA" id="ARBA00022801"/>
    </source>
</evidence>
<comment type="similarity">
    <text evidence="1 4">Belongs to the glycosyl hydrolase 37 family.</text>
</comment>
<dbReference type="PROSITE" id="PS00928">
    <property type="entry name" value="TREHALASE_2"/>
    <property type="match status" value="1"/>
</dbReference>
<evidence type="ECO:0000256" key="1">
    <source>
        <dbReference type="ARBA" id="ARBA00005615"/>
    </source>
</evidence>
<comment type="caution">
    <text evidence="5">The sequence shown here is derived from an EMBL/GenBank/DDBJ whole genome shotgun (WGS) entry which is preliminary data.</text>
</comment>
<dbReference type="SUPFAM" id="SSF48208">
    <property type="entry name" value="Six-hairpin glycosidases"/>
    <property type="match status" value="1"/>
</dbReference>